<dbReference type="Gene3D" id="3.30.70.580">
    <property type="entry name" value="Pseudouridine synthase I, catalytic domain, N-terminal subdomain"/>
    <property type="match status" value="1"/>
</dbReference>
<dbReference type="FunFam" id="3.30.70.1560:FF:000001">
    <property type="entry name" value="Pseudouridine synthase"/>
    <property type="match status" value="1"/>
</dbReference>
<evidence type="ECO:0000259" key="7">
    <source>
        <dbReference type="SMART" id="SM00363"/>
    </source>
</evidence>
<keyword evidence="2 6" id="KW-0413">Isomerase</keyword>
<dbReference type="InterPro" id="IPR050343">
    <property type="entry name" value="RsuA_PseudoU_synthase"/>
</dbReference>
<dbReference type="PROSITE" id="PS50889">
    <property type="entry name" value="S4"/>
    <property type="match status" value="1"/>
</dbReference>
<dbReference type="AlphaFoldDB" id="A0A2T5PEJ2"/>
<dbReference type="InterPro" id="IPR006145">
    <property type="entry name" value="PsdUridine_synth_RsuA/RluA"/>
</dbReference>
<dbReference type="InterPro" id="IPR000748">
    <property type="entry name" value="PsdUridine_synth_RsuA/RluB/E/F"/>
</dbReference>
<dbReference type="EC" id="5.4.99.-" evidence="6"/>
<evidence type="ECO:0000313" key="8">
    <source>
        <dbReference type="EMBL" id="PTU76152.1"/>
    </source>
</evidence>
<reference evidence="8 9" key="1">
    <citation type="submission" date="2018-04" db="EMBL/GenBank/DDBJ databases">
        <title>Pseudomonas sp. nov., isolated from mangrove soil.</title>
        <authorList>
            <person name="Chen C."/>
        </authorList>
    </citation>
    <scope>NUCLEOTIDE SEQUENCE [LARGE SCALE GENOMIC DNA]</scope>
    <source>
        <strain evidence="8 9">TC-11</strain>
    </source>
</reference>
<evidence type="ECO:0000313" key="9">
    <source>
        <dbReference type="Proteomes" id="UP000244064"/>
    </source>
</evidence>
<dbReference type="Pfam" id="PF01479">
    <property type="entry name" value="S4"/>
    <property type="match status" value="1"/>
</dbReference>
<dbReference type="Gene3D" id="3.30.70.1560">
    <property type="entry name" value="Alpha-L RNA-binding motif"/>
    <property type="match status" value="1"/>
</dbReference>
<evidence type="ECO:0000256" key="2">
    <source>
        <dbReference type="ARBA" id="ARBA00023235"/>
    </source>
</evidence>
<dbReference type="InterPro" id="IPR002942">
    <property type="entry name" value="S4_RNA-bd"/>
</dbReference>
<dbReference type="InterPro" id="IPR020103">
    <property type="entry name" value="PsdUridine_synth_cat_dom_sf"/>
</dbReference>
<evidence type="ECO:0000256" key="1">
    <source>
        <dbReference type="ARBA" id="ARBA00008348"/>
    </source>
</evidence>
<dbReference type="InterPro" id="IPR042092">
    <property type="entry name" value="PsdUridine_s_RsuA/RluB/E/F_cat"/>
</dbReference>
<comment type="catalytic activity">
    <reaction evidence="4">
        <text>uridine(2604) in 23S rRNA = pseudouridine(2604) in 23S rRNA</text>
        <dbReference type="Rhea" id="RHEA:38875"/>
        <dbReference type="Rhea" id="RHEA-COMP:10093"/>
        <dbReference type="Rhea" id="RHEA-COMP:10094"/>
        <dbReference type="ChEBI" id="CHEBI:65314"/>
        <dbReference type="ChEBI" id="CHEBI:65315"/>
        <dbReference type="EC" id="5.4.99.21"/>
    </reaction>
</comment>
<dbReference type="EMBL" id="QASN01000002">
    <property type="protein sequence ID" value="PTU76152.1"/>
    <property type="molecule type" value="Genomic_DNA"/>
</dbReference>
<dbReference type="InterPro" id="IPR018496">
    <property type="entry name" value="PsdUridine_synth_RsuA/RluB_CS"/>
</dbReference>
<dbReference type="PROSITE" id="PS01149">
    <property type="entry name" value="PSI_RSU"/>
    <property type="match status" value="1"/>
</dbReference>
<dbReference type="PANTHER" id="PTHR47683">
    <property type="entry name" value="PSEUDOURIDINE SYNTHASE FAMILY PROTEIN-RELATED"/>
    <property type="match status" value="1"/>
</dbReference>
<dbReference type="RefSeq" id="WP_108104205.1">
    <property type="nucleotide sequence ID" value="NZ_QASN01000002.1"/>
</dbReference>
<keyword evidence="5" id="KW-0694">RNA-binding</keyword>
<sequence length="230" mass="26466">MRLDRFLSNLPTLNRQQARLRLSQGQVRVNDEVVREPLTEVRAFDRIELGEQLLQAGRAARYYMLNKPQGCVSATRDPRHRTVLDLLDEADREELHIAGRLDFNSTGLILLSNDGLWSRRLTQPASEISKTYLVQTEQPITEQMRLRFAQGLYFRFEDLVTRPAQLEILTSHSARLSIHEGRYHQIKRMFGQFGNKVLALHRESMGPYRLDPQLAPGAYRALSATEIGLI</sequence>
<dbReference type="NCBIfam" id="TIGR00093">
    <property type="entry name" value="pseudouridine synthase"/>
    <property type="match status" value="1"/>
</dbReference>
<dbReference type="CDD" id="cd02553">
    <property type="entry name" value="PseudoU_synth_RsuA"/>
    <property type="match status" value="1"/>
</dbReference>
<keyword evidence="9" id="KW-1185">Reference proteome</keyword>
<evidence type="ECO:0000256" key="3">
    <source>
        <dbReference type="ARBA" id="ARBA00036390"/>
    </source>
</evidence>
<evidence type="ECO:0000256" key="5">
    <source>
        <dbReference type="PROSITE-ProRule" id="PRU00182"/>
    </source>
</evidence>
<dbReference type="GO" id="GO:0000455">
    <property type="term" value="P:enzyme-directed rRNA pseudouridine synthesis"/>
    <property type="evidence" value="ECO:0007669"/>
    <property type="project" value="UniProtKB-ARBA"/>
</dbReference>
<name>A0A2T5PEJ2_9PSED</name>
<accession>A0A2T5PEJ2</accession>
<dbReference type="SUPFAM" id="SSF55174">
    <property type="entry name" value="Alpha-L RNA-binding motif"/>
    <property type="match status" value="1"/>
</dbReference>
<comment type="catalytic activity">
    <reaction evidence="3">
        <text>uridine(35) in tRNA(Tyr) = pseudouridine(35) in tRNA(Tyr)</text>
        <dbReference type="Rhea" id="RHEA:60556"/>
        <dbReference type="Rhea" id="RHEA-COMP:15607"/>
        <dbReference type="Rhea" id="RHEA-COMP:15608"/>
        <dbReference type="ChEBI" id="CHEBI:65314"/>
        <dbReference type="ChEBI" id="CHEBI:65315"/>
    </reaction>
</comment>
<comment type="caution">
    <text evidence="8">The sequence shown here is derived from an EMBL/GenBank/DDBJ whole genome shotgun (WGS) entry which is preliminary data.</text>
</comment>
<comment type="similarity">
    <text evidence="1 6">Belongs to the pseudouridine synthase RsuA family.</text>
</comment>
<gene>
    <name evidence="8" type="ORF">DBO85_00485</name>
</gene>
<dbReference type="OrthoDB" id="9807213at2"/>
<dbReference type="SMART" id="SM00363">
    <property type="entry name" value="S4"/>
    <property type="match status" value="1"/>
</dbReference>
<evidence type="ECO:0000256" key="4">
    <source>
        <dbReference type="ARBA" id="ARBA00036535"/>
    </source>
</evidence>
<protein>
    <recommendedName>
        <fullName evidence="6">Pseudouridine synthase</fullName>
        <ecNumber evidence="6">5.4.99.-</ecNumber>
    </recommendedName>
</protein>
<dbReference type="Pfam" id="PF00849">
    <property type="entry name" value="PseudoU_synth_2"/>
    <property type="match status" value="1"/>
</dbReference>
<dbReference type="InterPro" id="IPR036986">
    <property type="entry name" value="S4_RNA-bd_sf"/>
</dbReference>
<dbReference type="GO" id="GO:0160138">
    <property type="term" value="F:23S rRNA pseudouridine(2604) synthase activity"/>
    <property type="evidence" value="ECO:0007669"/>
    <property type="project" value="UniProtKB-EC"/>
</dbReference>
<dbReference type="GO" id="GO:0005829">
    <property type="term" value="C:cytosol"/>
    <property type="evidence" value="ECO:0007669"/>
    <property type="project" value="UniProtKB-ARBA"/>
</dbReference>
<feature type="domain" description="RNA-binding S4" evidence="7">
    <location>
        <begin position="1"/>
        <end position="58"/>
    </location>
</feature>
<dbReference type="Proteomes" id="UP000244064">
    <property type="component" value="Unassembled WGS sequence"/>
</dbReference>
<dbReference type="Gene3D" id="3.10.290.10">
    <property type="entry name" value="RNA-binding S4 domain"/>
    <property type="match status" value="1"/>
</dbReference>
<evidence type="ECO:0000256" key="6">
    <source>
        <dbReference type="RuleBase" id="RU003887"/>
    </source>
</evidence>
<dbReference type="PANTHER" id="PTHR47683:SF2">
    <property type="entry name" value="RNA-BINDING S4 DOMAIN-CONTAINING PROTEIN"/>
    <property type="match status" value="1"/>
</dbReference>
<dbReference type="SUPFAM" id="SSF55120">
    <property type="entry name" value="Pseudouridine synthase"/>
    <property type="match status" value="1"/>
</dbReference>
<dbReference type="InterPro" id="IPR020094">
    <property type="entry name" value="TruA/RsuA/RluB/E/F_N"/>
</dbReference>
<proteinExistence type="inferred from homology"/>
<dbReference type="CDD" id="cd00165">
    <property type="entry name" value="S4"/>
    <property type="match status" value="1"/>
</dbReference>
<organism evidence="8 9">
    <name type="scientific">Pseudomonas mangrovi</name>
    <dbReference type="NCBI Taxonomy" id="2161748"/>
    <lineage>
        <taxon>Bacteria</taxon>
        <taxon>Pseudomonadati</taxon>
        <taxon>Pseudomonadota</taxon>
        <taxon>Gammaproteobacteria</taxon>
        <taxon>Pseudomonadales</taxon>
        <taxon>Pseudomonadaceae</taxon>
        <taxon>Pseudomonas</taxon>
    </lineage>
</organism>
<dbReference type="GO" id="GO:0003723">
    <property type="term" value="F:RNA binding"/>
    <property type="evidence" value="ECO:0007669"/>
    <property type="project" value="UniProtKB-KW"/>
</dbReference>